<dbReference type="AlphaFoldDB" id="X1DGG3"/>
<protein>
    <submittedName>
        <fullName evidence="1">Uncharacterized protein</fullName>
    </submittedName>
</protein>
<sequence length="204" mass="22211">MSKSINRIADLIAQEVAATDNLSQREQKELEDAIRRLLADIRSIDQNFDSQGDVIITNPTEVVGEWINKIIVYHADHDSAEFFPVNNPGLSQARNALRQYDEMFIPPAPENELTVDFDIPSTNAVNGFGTQSTYLHGKVTLHDNSFLRYVAVKRTANTSATLIGVVGPASGKAYFHAVAVTCDQNGSGDATGLDMGAGAMDIRE</sequence>
<reference evidence="1" key="1">
    <citation type="journal article" date="2014" name="Front. Microbiol.">
        <title>High frequency of phylogenetically diverse reductive dehalogenase-homologous genes in deep subseafloor sedimentary metagenomes.</title>
        <authorList>
            <person name="Kawai M."/>
            <person name="Futagami T."/>
            <person name="Toyoda A."/>
            <person name="Takaki Y."/>
            <person name="Nishi S."/>
            <person name="Hori S."/>
            <person name="Arai W."/>
            <person name="Tsubouchi T."/>
            <person name="Morono Y."/>
            <person name="Uchiyama I."/>
            <person name="Ito T."/>
            <person name="Fujiyama A."/>
            <person name="Inagaki F."/>
            <person name="Takami H."/>
        </authorList>
    </citation>
    <scope>NUCLEOTIDE SEQUENCE</scope>
    <source>
        <strain evidence="1">Expedition CK06-06</strain>
    </source>
</reference>
<proteinExistence type="predicted"/>
<feature type="non-terminal residue" evidence="1">
    <location>
        <position position="204"/>
    </location>
</feature>
<evidence type="ECO:0000313" key="1">
    <source>
        <dbReference type="EMBL" id="GAH04129.1"/>
    </source>
</evidence>
<comment type="caution">
    <text evidence="1">The sequence shown here is derived from an EMBL/GenBank/DDBJ whole genome shotgun (WGS) entry which is preliminary data.</text>
</comment>
<organism evidence="1">
    <name type="scientific">marine sediment metagenome</name>
    <dbReference type="NCBI Taxonomy" id="412755"/>
    <lineage>
        <taxon>unclassified sequences</taxon>
        <taxon>metagenomes</taxon>
        <taxon>ecological metagenomes</taxon>
    </lineage>
</organism>
<name>X1DGG3_9ZZZZ</name>
<dbReference type="EMBL" id="BART01023115">
    <property type="protein sequence ID" value="GAH04129.1"/>
    <property type="molecule type" value="Genomic_DNA"/>
</dbReference>
<accession>X1DGG3</accession>
<gene>
    <name evidence="1" type="ORF">S01H4_42141</name>
</gene>